<dbReference type="EMBL" id="LAZR01030374">
    <property type="protein sequence ID" value="KKL56795.1"/>
    <property type="molecule type" value="Genomic_DNA"/>
</dbReference>
<accession>A0A0F9FHT5</accession>
<gene>
    <name evidence="1" type="ORF">LCGC14_2241820</name>
</gene>
<proteinExistence type="predicted"/>
<dbReference type="AlphaFoldDB" id="A0A0F9FHT5"/>
<protein>
    <recommendedName>
        <fullName evidence="2">TIGR04255 family protein</fullName>
    </recommendedName>
</protein>
<evidence type="ECO:0000313" key="1">
    <source>
        <dbReference type="EMBL" id="KKL56795.1"/>
    </source>
</evidence>
<dbReference type="InterPro" id="IPR026349">
    <property type="entry name" value="CHP04255"/>
</dbReference>
<organism evidence="1">
    <name type="scientific">marine sediment metagenome</name>
    <dbReference type="NCBI Taxonomy" id="412755"/>
    <lineage>
        <taxon>unclassified sequences</taxon>
        <taxon>metagenomes</taxon>
        <taxon>ecological metagenomes</taxon>
    </lineage>
</organism>
<comment type="caution">
    <text evidence="1">The sequence shown here is derived from an EMBL/GenBank/DDBJ whole genome shotgun (WGS) entry which is preliminary data.</text>
</comment>
<sequence>MGYCYSVKNKIGNIFILYIMVENKQKYQIFSKAPIKEALLDIRVQLKPEIKLTDLLEFQEAIKDQYPDRKERKFAKYGFQVVPKPSAHLDKSGTDGYLFKSSNGEKVVQARLDGFTFNKLKPYESWKDLRDESQQLWSIYTKTVNPVKVQRIALRYINRLEVPLPIKEFRDYILTSLDIPENLPQAVSNFFIRLEMPYHEIGAIAIVMHTIEPPTKDNKLPMIFDIDVSKEVDYETESVAIWEDFEKLRIIKNEVFFNSITDKTKELIK</sequence>
<reference evidence="1" key="1">
    <citation type="journal article" date="2015" name="Nature">
        <title>Complex archaea that bridge the gap between prokaryotes and eukaryotes.</title>
        <authorList>
            <person name="Spang A."/>
            <person name="Saw J.H."/>
            <person name="Jorgensen S.L."/>
            <person name="Zaremba-Niedzwiedzka K."/>
            <person name="Martijn J."/>
            <person name="Lind A.E."/>
            <person name="van Eijk R."/>
            <person name="Schleper C."/>
            <person name="Guy L."/>
            <person name="Ettema T.J."/>
        </authorList>
    </citation>
    <scope>NUCLEOTIDE SEQUENCE</scope>
</reference>
<dbReference type="NCBIfam" id="TIGR04255">
    <property type="entry name" value="sporadTIGR04255"/>
    <property type="match status" value="1"/>
</dbReference>
<name>A0A0F9FHT5_9ZZZZ</name>
<evidence type="ECO:0008006" key="2">
    <source>
        <dbReference type="Google" id="ProtNLM"/>
    </source>
</evidence>